<feature type="region of interest" description="Disordered" evidence="1">
    <location>
        <begin position="231"/>
        <end position="259"/>
    </location>
</feature>
<evidence type="ECO:0000313" key="3">
    <source>
        <dbReference type="Proteomes" id="UP000000485"/>
    </source>
</evidence>
<reference evidence="3" key="1">
    <citation type="submission" date="2011-04" db="EMBL/GenBank/DDBJ databases">
        <title>Complete sequence of Cellvibrio gilvus ATCC 13127.</title>
        <authorList>
            <person name="Lucas S."/>
            <person name="Han J."/>
            <person name="Lapidus A."/>
            <person name="Cheng J.-F."/>
            <person name="Goodwin L."/>
            <person name="Pitluck S."/>
            <person name="Peters L."/>
            <person name="Munk A."/>
            <person name="Detter J.C."/>
            <person name="Han C."/>
            <person name="Tapia R."/>
            <person name="Land M."/>
            <person name="Hauser L."/>
            <person name="Kyrpides N."/>
            <person name="Ivanova N."/>
            <person name="Ovchinnikova G."/>
            <person name="Pagani I."/>
            <person name="Mead D."/>
            <person name="Brumm P."/>
            <person name="Woyke T."/>
        </authorList>
    </citation>
    <scope>NUCLEOTIDE SEQUENCE [LARGE SCALE GENOMIC DNA]</scope>
    <source>
        <strain evidence="3">ATCC 13127 / NRRL B-14078</strain>
    </source>
</reference>
<accession>F8A5Y7</accession>
<gene>
    <name evidence="2" type="ordered locus">Celgi_0480</name>
</gene>
<organism evidence="2 3">
    <name type="scientific">Cellulomonas gilvus (strain ATCC 13127 / NRRL B-14078)</name>
    <name type="common">Cellvibrio gilvus</name>
    <dbReference type="NCBI Taxonomy" id="593907"/>
    <lineage>
        <taxon>Bacteria</taxon>
        <taxon>Bacillati</taxon>
        <taxon>Actinomycetota</taxon>
        <taxon>Actinomycetes</taxon>
        <taxon>Micrococcales</taxon>
        <taxon>Cellulomonadaceae</taxon>
        <taxon>Cellulomonas</taxon>
    </lineage>
</organism>
<dbReference type="RefSeq" id="WP_013882527.1">
    <property type="nucleotide sequence ID" value="NC_015671.1"/>
</dbReference>
<proteinExistence type="predicted"/>
<name>F8A5Y7_CELGA</name>
<evidence type="ECO:0000256" key="1">
    <source>
        <dbReference type="SAM" id="MobiDB-lite"/>
    </source>
</evidence>
<dbReference type="AlphaFoldDB" id="F8A5Y7"/>
<dbReference type="eggNOG" id="COG3064">
    <property type="taxonomic scope" value="Bacteria"/>
</dbReference>
<dbReference type="STRING" id="593907.Celgi_0480"/>
<keyword evidence="3" id="KW-1185">Reference proteome</keyword>
<dbReference type="Proteomes" id="UP000000485">
    <property type="component" value="Chromosome"/>
</dbReference>
<evidence type="ECO:0000313" key="2">
    <source>
        <dbReference type="EMBL" id="AEI11002.1"/>
    </source>
</evidence>
<dbReference type="OrthoDB" id="3700292at2"/>
<dbReference type="EMBL" id="CP002665">
    <property type="protein sequence ID" value="AEI11002.1"/>
    <property type="molecule type" value="Genomic_DNA"/>
</dbReference>
<sequence length="377" mass="37839">MARRLLLEGHDLASLLVQVADELGPGAKVIRAERVRTGGFAGFFQREHFELTVDVPDAPPARRPVRAVPQPRSAPAAVGLDALLEAADAADGPATPGQGAAAAAPVVSTGGEAFADVLAQVRALAAERASATSVPSPAPTAPADAMPTVVLPPQPAPLADALTQRLGALGVPDVLLARAPGSLAALVAELPTAQQPPREPGSVIVVAGAAGAVDTTAALLADRLGLPTDAVVTAGAPGSRPPGPRGRGSRQQPSDVTAAHAWRAASRKAPHAWVVALAVGEGADERAAGSELRHAFAADQTWAVVDARTRTSDVAAWLASVGPFDALAVRGLFDTAEPGAVLGLGVPVAWCDGIPATPAAWAAAFDRALDGAPAWVG</sequence>
<feature type="compositionally biased region" description="Low complexity" evidence="1">
    <location>
        <begin position="249"/>
        <end position="259"/>
    </location>
</feature>
<dbReference type="KEGG" id="cga:Celgi_0480"/>
<protein>
    <submittedName>
        <fullName evidence="2">Uncharacterized protein</fullName>
    </submittedName>
</protein>
<dbReference type="HOGENOM" id="CLU_732980_0_0_11"/>